<sequence length="139" mass="15920">MASANQVRQYLGHWFQLGRKVYIHNGDRALLPDPVIHGHRYSQGFEDCWEILMSPESGDCYLQDTDQTIAQLLTPEWDIVMCCRCVMPIPMTMGARDCMSCPCRDLATWPNLDLPQPRSPIDNQAALNSLRQRLQRASK</sequence>
<dbReference type="EMBL" id="JAQOSQ010000010">
    <property type="protein sequence ID" value="MDJ1183790.1"/>
    <property type="molecule type" value="Genomic_DNA"/>
</dbReference>
<reference evidence="1 2" key="1">
    <citation type="submission" date="2023-01" db="EMBL/GenBank/DDBJ databases">
        <title>Novel diversity within Roseofilum (Cyanobacteria; Desertifilaceae) from marine benthic mats with descriptions of four novel species.</title>
        <authorList>
            <person name="Wang Y."/>
            <person name="Berthold D.E."/>
            <person name="Hu J."/>
            <person name="Lefler F.W."/>
            <person name="Laughinghouse H.D. IV."/>
        </authorList>
    </citation>
    <scope>NUCLEOTIDE SEQUENCE [LARGE SCALE GENOMIC DNA]</scope>
    <source>
        <strain evidence="1 2">BLCC-M143</strain>
    </source>
</reference>
<dbReference type="Proteomes" id="UP001232992">
    <property type="component" value="Unassembled WGS sequence"/>
</dbReference>
<evidence type="ECO:0000313" key="1">
    <source>
        <dbReference type="EMBL" id="MDJ1183790.1"/>
    </source>
</evidence>
<gene>
    <name evidence="1" type="ORF">PMH09_11385</name>
</gene>
<organism evidence="1 2">
    <name type="scientific">Roseofilum casamattae BLCC-M143</name>
    <dbReference type="NCBI Taxonomy" id="3022442"/>
    <lineage>
        <taxon>Bacteria</taxon>
        <taxon>Bacillati</taxon>
        <taxon>Cyanobacteriota</taxon>
        <taxon>Cyanophyceae</taxon>
        <taxon>Desertifilales</taxon>
        <taxon>Desertifilaceae</taxon>
        <taxon>Roseofilum</taxon>
        <taxon>Roseofilum casamattae</taxon>
    </lineage>
</organism>
<protein>
    <submittedName>
        <fullName evidence="1">Uncharacterized protein</fullName>
    </submittedName>
</protein>
<proteinExistence type="predicted"/>
<accession>A0ABT7BX88</accession>
<keyword evidence="2" id="KW-1185">Reference proteome</keyword>
<dbReference type="RefSeq" id="WP_283758441.1">
    <property type="nucleotide sequence ID" value="NZ_JAQOSQ010000010.1"/>
</dbReference>
<name>A0ABT7BX88_9CYAN</name>
<comment type="caution">
    <text evidence="1">The sequence shown here is derived from an EMBL/GenBank/DDBJ whole genome shotgun (WGS) entry which is preliminary data.</text>
</comment>
<evidence type="ECO:0000313" key="2">
    <source>
        <dbReference type="Proteomes" id="UP001232992"/>
    </source>
</evidence>